<sequence>MAHRPAPATGRTGSSVHDGKRSERLAHASRASHAEDVLHPGLLEDDLVDREYLDAVFHEPSRYLPPPGVRRRTEPVDPPEPESPLARRSKLIALVIAATLLFGSIVAAALLTEQQDAGLPQGDAKLEITGAAALGGFVLPDAERSTTTDPATVASQQRTDTTAREREQRAPKQENAAIGGPAPDSRQATTGTTSSTSGEPATADNELAAESVDPVATVREFYQLVADRPADALSLLDPILVGDQTGELVRVWSSMKSIEVEDVRDLGDGQVRAVVLMTQPDGRNLRVTQLLQLAEGPVAMIANATLLSARNT</sequence>
<evidence type="ECO:0000256" key="2">
    <source>
        <dbReference type="SAM" id="Phobius"/>
    </source>
</evidence>
<feature type="region of interest" description="Disordered" evidence="1">
    <location>
        <begin position="59"/>
        <end position="84"/>
    </location>
</feature>
<feature type="compositionally biased region" description="Basic and acidic residues" evidence="1">
    <location>
        <begin position="161"/>
        <end position="172"/>
    </location>
</feature>
<feature type="region of interest" description="Disordered" evidence="1">
    <location>
        <begin position="1"/>
        <end position="40"/>
    </location>
</feature>
<dbReference type="Proteomes" id="UP000243799">
    <property type="component" value="Unassembled WGS sequence"/>
</dbReference>
<keyword evidence="2" id="KW-0472">Membrane</keyword>
<evidence type="ECO:0000313" key="3">
    <source>
        <dbReference type="EMBL" id="SFB32207.1"/>
    </source>
</evidence>
<accession>A0A1I1A2W5</accession>
<evidence type="ECO:0000313" key="4">
    <source>
        <dbReference type="Proteomes" id="UP000243799"/>
    </source>
</evidence>
<feature type="compositionally biased region" description="Low complexity" evidence="1">
    <location>
        <begin position="189"/>
        <end position="198"/>
    </location>
</feature>
<keyword evidence="2" id="KW-1133">Transmembrane helix</keyword>
<feature type="region of interest" description="Disordered" evidence="1">
    <location>
        <begin position="142"/>
        <end position="210"/>
    </location>
</feature>
<proteinExistence type="predicted"/>
<keyword evidence="4" id="KW-1185">Reference proteome</keyword>
<protein>
    <submittedName>
        <fullName evidence="3">Uncharacterized protein</fullName>
    </submittedName>
</protein>
<dbReference type="EMBL" id="FOKG01000008">
    <property type="protein sequence ID" value="SFB32207.1"/>
    <property type="molecule type" value="Genomic_DNA"/>
</dbReference>
<organism evidence="3 4">
    <name type="scientific">Amycolatopsis marina</name>
    <dbReference type="NCBI Taxonomy" id="490629"/>
    <lineage>
        <taxon>Bacteria</taxon>
        <taxon>Bacillati</taxon>
        <taxon>Actinomycetota</taxon>
        <taxon>Actinomycetes</taxon>
        <taxon>Pseudonocardiales</taxon>
        <taxon>Pseudonocardiaceae</taxon>
        <taxon>Amycolatopsis</taxon>
    </lineage>
</organism>
<feature type="transmembrane region" description="Helical" evidence="2">
    <location>
        <begin position="91"/>
        <end position="111"/>
    </location>
</feature>
<feature type="compositionally biased region" description="Polar residues" evidence="1">
    <location>
        <begin position="147"/>
        <end position="160"/>
    </location>
</feature>
<reference evidence="4" key="1">
    <citation type="submission" date="2016-10" db="EMBL/GenBank/DDBJ databases">
        <authorList>
            <person name="Varghese N."/>
            <person name="Submissions S."/>
        </authorList>
    </citation>
    <scope>NUCLEOTIDE SEQUENCE [LARGE SCALE GENOMIC DNA]</scope>
    <source>
        <strain evidence="4">CGMCC 4.3568</strain>
    </source>
</reference>
<feature type="compositionally biased region" description="Basic and acidic residues" evidence="1">
    <location>
        <begin position="17"/>
        <end position="38"/>
    </location>
</feature>
<name>A0A1I1A2W5_9PSEU</name>
<keyword evidence="2" id="KW-0812">Transmembrane</keyword>
<dbReference type="STRING" id="490629.SAMN05216266_108133"/>
<evidence type="ECO:0000256" key="1">
    <source>
        <dbReference type="SAM" id="MobiDB-lite"/>
    </source>
</evidence>
<gene>
    <name evidence="3" type="ORF">SAMN05216266_108133</name>
</gene>
<dbReference type="AlphaFoldDB" id="A0A1I1A2W5"/>